<gene>
    <name evidence="2" type="ORF">PAESOLCIP111_02038</name>
</gene>
<protein>
    <submittedName>
        <fullName evidence="2">Uncharacterized protein</fullName>
    </submittedName>
</protein>
<dbReference type="RefSeq" id="WP_218091815.1">
    <property type="nucleotide sequence ID" value="NZ_CAJVAS010000006.1"/>
</dbReference>
<sequence>MSYQHPVHSQVLYQADSQSVHTLKAIRDRIHHICKQHTNQFVRIQTVEGHVYEGVIVSCDEGHVYVRVSQQQGHHGHRGFWGPGAAAAYNNAILPLVLYNLLVITLLYT</sequence>
<keyword evidence="1" id="KW-0812">Transmembrane</keyword>
<name>A0A916K1F3_9BACL</name>
<dbReference type="AlphaFoldDB" id="A0A916K1F3"/>
<dbReference type="Proteomes" id="UP000693672">
    <property type="component" value="Unassembled WGS sequence"/>
</dbReference>
<keyword evidence="1" id="KW-1133">Transmembrane helix</keyword>
<accession>A0A916K1F3</accession>
<organism evidence="2 3">
    <name type="scientific">Paenibacillus solanacearum</name>
    <dbReference type="NCBI Taxonomy" id="2048548"/>
    <lineage>
        <taxon>Bacteria</taxon>
        <taxon>Bacillati</taxon>
        <taxon>Bacillota</taxon>
        <taxon>Bacilli</taxon>
        <taxon>Bacillales</taxon>
        <taxon>Paenibacillaceae</taxon>
        <taxon>Paenibacillus</taxon>
    </lineage>
</organism>
<reference evidence="2" key="1">
    <citation type="submission" date="2021-06" db="EMBL/GenBank/DDBJ databases">
        <authorList>
            <person name="Criscuolo A."/>
        </authorList>
    </citation>
    <scope>NUCLEOTIDE SEQUENCE</scope>
    <source>
        <strain evidence="2">CIP111600</strain>
    </source>
</reference>
<dbReference type="EMBL" id="CAJVAS010000006">
    <property type="protein sequence ID" value="CAG7617553.1"/>
    <property type="molecule type" value="Genomic_DNA"/>
</dbReference>
<keyword evidence="3" id="KW-1185">Reference proteome</keyword>
<evidence type="ECO:0000313" key="3">
    <source>
        <dbReference type="Proteomes" id="UP000693672"/>
    </source>
</evidence>
<proteinExistence type="predicted"/>
<evidence type="ECO:0000313" key="2">
    <source>
        <dbReference type="EMBL" id="CAG7617553.1"/>
    </source>
</evidence>
<feature type="transmembrane region" description="Helical" evidence="1">
    <location>
        <begin position="88"/>
        <end position="108"/>
    </location>
</feature>
<comment type="caution">
    <text evidence="2">The sequence shown here is derived from an EMBL/GenBank/DDBJ whole genome shotgun (WGS) entry which is preliminary data.</text>
</comment>
<keyword evidence="1" id="KW-0472">Membrane</keyword>
<evidence type="ECO:0000256" key="1">
    <source>
        <dbReference type="SAM" id="Phobius"/>
    </source>
</evidence>